<dbReference type="Pfam" id="PF05368">
    <property type="entry name" value="NmrA"/>
    <property type="match status" value="1"/>
</dbReference>
<evidence type="ECO:0000259" key="3">
    <source>
        <dbReference type="Pfam" id="PF05368"/>
    </source>
</evidence>
<dbReference type="Gene3D" id="3.40.50.720">
    <property type="entry name" value="NAD(P)-binding Rossmann-like Domain"/>
    <property type="match status" value="1"/>
</dbReference>
<dbReference type="GO" id="GO:0016491">
    <property type="term" value="F:oxidoreductase activity"/>
    <property type="evidence" value="ECO:0007669"/>
    <property type="project" value="UniProtKB-KW"/>
</dbReference>
<dbReference type="AlphaFoldDB" id="A0AAD6CIE3"/>
<dbReference type="SUPFAM" id="SSF51735">
    <property type="entry name" value="NAD(P)-binding Rossmann-fold domains"/>
    <property type="match status" value="1"/>
</dbReference>
<evidence type="ECO:0000256" key="1">
    <source>
        <dbReference type="ARBA" id="ARBA00022857"/>
    </source>
</evidence>
<dbReference type="GeneID" id="81593822"/>
<keyword evidence="5" id="KW-1185">Reference proteome</keyword>
<dbReference type="PANTHER" id="PTHR47706:SF9">
    <property type="entry name" value="NMRA-LIKE DOMAIN-CONTAINING PROTEIN-RELATED"/>
    <property type="match status" value="1"/>
</dbReference>
<accession>A0AAD6CIE3</accession>
<reference evidence="4" key="1">
    <citation type="submission" date="2022-12" db="EMBL/GenBank/DDBJ databases">
        <authorList>
            <person name="Petersen C."/>
        </authorList>
    </citation>
    <scope>NUCLEOTIDE SEQUENCE</scope>
    <source>
        <strain evidence="4">IBT 16125</strain>
    </source>
</reference>
<keyword evidence="2" id="KW-0560">Oxidoreductase</keyword>
<gene>
    <name evidence="4" type="ORF">N7458_000185</name>
</gene>
<dbReference type="EMBL" id="JAPVEA010000001">
    <property type="protein sequence ID" value="KAJ5464499.1"/>
    <property type="molecule type" value="Genomic_DNA"/>
</dbReference>
<dbReference type="PANTHER" id="PTHR47706">
    <property type="entry name" value="NMRA-LIKE FAMILY PROTEIN"/>
    <property type="match status" value="1"/>
</dbReference>
<keyword evidence="1" id="KW-0521">NADP</keyword>
<evidence type="ECO:0000313" key="5">
    <source>
        <dbReference type="Proteomes" id="UP001213681"/>
    </source>
</evidence>
<evidence type="ECO:0000256" key="2">
    <source>
        <dbReference type="ARBA" id="ARBA00023002"/>
    </source>
</evidence>
<reference evidence="4" key="2">
    <citation type="journal article" date="2023" name="IMA Fungus">
        <title>Comparative genomic study of the Penicillium genus elucidates a diverse pangenome and 15 lateral gene transfer events.</title>
        <authorList>
            <person name="Petersen C."/>
            <person name="Sorensen T."/>
            <person name="Nielsen M.R."/>
            <person name="Sondergaard T.E."/>
            <person name="Sorensen J.L."/>
            <person name="Fitzpatrick D.A."/>
            <person name="Frisvad J.C."/>
            <person name="Nielsen K.L."/>
        </authorList>
    </citation>
    <scope>NUCLEOTIDE SEQUENCE</scope>
    <source>
        <strain evidence="4">IBT 16125</strain>
    </source>
</reference>
<organism evidence="4 5">
    <name type="scientific">Penicillium daleae</name>
    <dbReference type="NCBI Taxonomy" id="63821"/>
    <lineage>
        <taxon>Eukaryota</taxon>
        <taxon>Fungi</taxon>
        <taxon>Dikarya</taxon>
        <taxon>Ascomycota</taxon>
        <taxon>Pezizomycotina</taxon>
        <taxon>Eurotiomycetes</taxon>
        <taxon>Eurotiomycetidae</taxon>
        <taxon>Eurotiales</taxon>
        <taxon>Aspergillaceae</taxon>
        <taxon>Penicillium</taxon>
    </lineage>
</organism>
<protein>
    <recommendedName>
        <fullName evidence="3">NmrA-like domain-containing protein</fullName>
    </recommendedName>
</protein>
<sequence length="311" mass="34254">MLYNRIAIYGHRGWASSAIAQALLTSGAPAKLLYRPGSNANGLKGRFDEIKVDVQDQDALRAALEDVDILISLVGREDIRLQHAFIQAIPHTDVQLFVPSDLAFRCDEQGLRISVNKEKDGVERAAREAGVATCVILPGVFAESGLNTGLLGVDVVGNRIAFTGDSRNQVLNICTRPYVATAYATIFPTTPIRILHNRTIGLSEFRSTGTEIATALQKKHGVAPQIFQHSLAEVDSQIDECVRLGKPLGLGWYCRRRWGAGDCVDALGGDVWDGDREVEKRSLEDLIVRGKLGLYRELPREILELLDKTFY</sequence>
<feature type="domain" description="NmrA-like" evidence="3">
    <location>
        <begin position="5"/>
        <end position="221"/>
    </location>
</feature>
<dbReference type="InterPro" id="IPR008030">
    <property type="entry name" value="NmrA-like"/>
</dbReference>
<dbReference type="InterPro" id="IPR036291">
    <property type="entry name" value="NAD(P)-bd_dom_sf"/>
</dbReference>
<evidence type="ECO:0000313" key="4">
    <source>
        <dbReference type="EMBL" id="KAJ5464499.1"/>
    </source>
</evidence>
<proteinExistence type="predicted"/>
<dbReference type="InterPro" id="IPR051609">
    <property type="entry name" value="NmrA/Isoflavone_reductase-like"/>
</dbReference>
<name>A0AAD6CIE3_9EURO</name>
<dbReference type="RefSeq" id="XP_056771346.1">
    <property type="nucleotide sequence ID" value="XM_056903579.1"/>
</dbReference>
<dbReference type="Proteomes" id="UP001213681">
    <property type="component" value="Unassembled WGS sequence"/>
</dbReference>
<comment type="caution">
    <text evidence="4">The sequence shown here is derived from an EMBL/GenBank/DDBJ whole genome shotgun (WGS) entry which is preliminary data.</text>
</comment>